<dbReference type="RefSeq" id="WP_127012416.1">
    <property type="nucleotide sequence ID" value="NZ_CP031422.1"/>
</dbReference>
<feature type="transmembrane region" description="Helical" evidence="1">
    <location>
        <begin position="272"/>
        <end position="292"/>
    </location>
</feature>
<feature type="transmembrane region" description="Helical" evidence="1">
    <location>
        <begin position="243"/>
        <end position="266"/>
    </location>
</feature>
<sequence length="316" mass="33818">MNDRILHARRVPWAAVIVFVAVSFALAWLVALPLWLGDGLAEPMSVFLLPIMMFTPAIAALVVTFLMRVPAPGRRARFLGLWPLRPAKRVIWLMVAGWLAPPLLVALGILLSAALGFVQLDLTFAAFAAELEKSVPAGTPLPPVQVIVFAQLAMIPVGGLFNSLFAFGEELGWRGWLLPALRPLGTWPALILSGVIWGLWHSPVILLGYNFGRTDITGVLFMVGGCVAWGILLGWLRLRSASVWPAVIAHGSLNAAAGMVMIFAAAQPDLALAGPLGVASWVVIAAVVLVLVSTGQFRRQPELADAPGRLLSTPRS</sequence>
<dbReference type="GO" id="GO:0080120">
    <property type="term" value="P:CAAX-box protein maturation"/>
    <property type="evidence" value="ECO:0007669"/>
    <property type="project" value="UniProtKB-ARBA"/>
</dbReference>
<organism evidence="3 4">
    <name type="scientific">Microbacterium oxydans</name>
    <dbReference type="NCBI Taxonomy" id="82380"/>
    <lineage>
        <taxon>Bacteria</taxon>
        <taxon>Bacillati</taxon>
        <taxon>Actinomycetota</taxon>
        <taxon>Actinomycetes</taxon>
        <taxon>Micrococcales</taxon>
        <taxon>Microbacteriaceae</taxon>
        <taxon>Microbacterium</taxon>
    </lineage>
</organism>
<feature type="transmembrane region" description="Helical" evidence="1">
    <location>
        <begin position="146"/>
        <end position="168"/>
    </location>
</feature>
<keyword evidence="1" id="KW-1133">Transmembrane helix</keyword>
<dbReference type="AlphaFoldDB" id="A0A3Q9J7T1"/>
<dbReference type="PANTHER" id="PTHR35797:SF1">
    <property type="entry name" value="PROTEASE"/>
    <property type="match status" value="1"/>
</dbReference>
<dbReference type="PANTHER" id="PTHR35797">
    <property type="entry name" value="PROTEASE-RELATED"/>
    <property type="match status" value="1"/>
</dbReference>
<dbReference type="EMBL" id="CP031422">
    <property type="protein sequence ID" value="AZS41201.1"/>
    <property type="molecule type" value="Genomic_DNA"/>
</dbReference>
<evidence type="ECO:0000256" key="1">
    <source>
        <dbReference type="SAM" id="Phobius"/>
    </source>
</evidence>
<dbReference type="GO" id="GO:0004175">
    <property type="term" value="F:endopeptidase activity"/>
    <property type="evidence" value="ECO:0007669"/>
    <property type="project" value="UniProtKB-ARBA"/>
</dbReference>
<evidence type="ECO:0000313" key="3">
    <source>
        <dbReference type="EMBL" id="AZS41201.1"/>
    </source>
</evidence>
<name>A0A3Q9J7T1_9MICO</name>
<keyword evidence="1" id="KW-0812">Transmembrane</keyword>
<feature type="transmembrane region" description="Helical" evidence="1">
    <location>
        <begin position="90"/>
        <end position="118"/>
    </location>
</feature>
<feature type="domain" description="CAAX prenyl protease 2/Lysostaphin resistance protein A-like" evidence="2">
    <location>
        <begin position="164"/>
        <end position="255"/>
    </location>
</feature>
<keyword evidence="1" id="KW-0472">Membrane</keyword>
<evidence type="ECO:0000313" key="4">
    <source>
        <dbReference type="Proteomes" id="UP000274841"/>
    </source>
</evidence>
<feature type="transmembrane region" description="Helical" evidence="1">
    <location>
        <begin position="12"/>
        <end position="35"/>
    </location>
</feature>
<proteinExistence type="predicted"/>
<reference evidence="3 4" key="1">
    <citation type="submission" date="2018-08" db="EMBL/GenBank/DDBJ databases">
        <title>Microbacterium oxydans strain HG3.</title>
        <authorList>
            <person name="ORTET P."/>
        </authorList>
    </citation>
    <scope>NUCLEOTIDE SEQUENCE [LARGE SCALE GENOMIC DNA]</scope>
    <source>
        <strain evidence="3 4">HG3</strain>
    </source>
</reference>
<gene>
    <name evidence="3" type="ORF">CVS54_02549</name>
</gene>
<dbReference type="KEGG" id="moy:CVS54_02549"/>
<feature type="transmembrane region" description="Helical" evidence="1">
    <location>
        <begin position="216"/>
        <end position="236"/>
    </location>
</feature>
<dbReference type="Pfam" id="PF02517">
    <property type="entry name" value="Rce1-like"/>
    <property type="match status" value="1"/>
</dbReference>
<dbReference type="InterPro" id="IPR003675">
    <property type="entry name" value="Rce1/LyrA-like_dom"/>
</dbReference>
<evidence type="ECO:0000259" key="2">
    <source>
        <dbReference type="Pfam" id="PF02517"/>
    </source>
</evidence>
<feature type="transmembrane region" description="Helical" evidence="1">
    <location>
        <begin position="189"/>
        <end position="210"/>
    </location>
</feature>
<accession>A0A3Q9J7T1</accession>
<dbReference type="InterPro" id="IPR042150">
    <property type="entry name" value="MmRce1-like"/>
</dbReference>
<protein>
    <recommendedName>
        <fullName evidence="2">CAAX prenyl protease 2/Lysostaphin resistance protein A-like domain-containing protein</fullName>
    </recommendedName>
</protein>
<feature type="transmembrane region" description="Helical" evidence="1">
    <location>
        <begin position="47"/>
        <end position="69"/>
    </location>
</feature>
<dbReference type="Proteomes" id="UP000274841">
    <property type="component" value="Chromosome"/>
</dbReference>